<dbReference type="PROSITE" id="PS00525">
    <property type="entry name" value="RIBOSOMAL_L6_1"/>
    <property type="match status" value="1"/>
</dbReference>
<gene>
    <name evidence="4" type="primary">rplF</name>
    <name evidence="8" type="ORF">UT63_C0013G0007</name>
</gene>
<dbReference type="AlphaFoldDB" id="A0A0G0T741"/>
<reference evidence="8 9" key="1">
    <citation type="journal article" date="2015" name="Nature">
        <title>rRNA introns, odd ribosomes, and small enigmatic genomes across a large radiation of phyla.</title>
        <authorList>
            <person name="Brown C.T."/>
            <person name="Hug L.A."/>
            <person name="Thomas B.C."/>
            <person name="Sharon I."/>
            <person name="Castelle C.J."/>
            <person name="Singh A."/>
            <person name="Wilkins M.J."/>
            <person name="Williams K.H."/>
            <person name="Banfield J.F."/>
        </authorList>
    </citation>
    <scope>NUCLEOTIDE SEQUENCE [LARGE SCALE GENOMIC DNA]</scope>
</reference>
<evidence type="ECO:0000256" key="2">
    <source>
        <dbReference type="ARBA" id="ARBA00022980"/>
    </source>
</evidence>
<dbReference type="Proteomes" id="UP000034539">
    <property type="component" value="Unassembled WGS sequence"/>
</dbReference>
<evidence type="ECO:0000256" key="5">
    <source>
        <dbReference type="RuleBase" id="RU003869"/>
    </source>
</evidence>
<dbReference type="InterPro" id="IPR000702">
    <property type="entry name" value="Ribosomal_uL6-like"/>
</dbReference>
<dbReference type="PANTHER" id="PTHR11655">
    <property type="entry name" value="60S/50S RIBOSOMAL PROTEIN L6/L9"/>
    <property type="match status" value="1"/>
</dbReference>
<dbReference type="PANTHER" id="PTHR11655:SF14">
    <property type="entry name" value="LARGE RIBOSOMAL SUBUNIT PROTEIN UL6M"/>
    <property type="match status" value="1"/>
</dbReference>
<accession>A0A0G0T741</accession>
<evidence type="ECO:0000256" key="6">
    <source>
        <dbReference type="RuleBase" id="RU003870"/>
    </source>
</evidence>
<dbReference type="GO" id="GO:0002181">
    <property type="term" value="P:cytoplasmic translation"/>
    <property type="evidence" value="ECO:0007669"/>
    <property type="project" value="TreeGrafter"/>
</dbReference>
<organism evidence="8 9">
    <name type="scientific">Candidatus Gottesmanbacteria bacterium GW2011_GWC2_39_8</name>
    <dbReference type="NCBI Taxonomy" id="1618450"/>
    <lineage>
        <taxon>Bacteria</taxon>
        <taxon>Candidatus Gottesmaniibacteriota</taxon>
    </lineage>
</organism>
<dbReference type="GO" id="GO:0019843">
    <property type="term" value="F:rRNA binding"/>
    <property type="evidence" value="ECO:0007669"/>
    <property type="project" value="UniProtKB-UniRule"/>
</dbReference>
<keyword evidence="2 4" id="KW-0689">Ribosomal protein</keyword>
<proteinExistence type="inferred from homology"/>
<protein>
    <recommendedName>
        <fullName evidence="4">Large ribosomal subunit protein uL6</fullName>
    </recommendedName>
</protein>
<dbReference type="InterPro" id="IPR019906">
    <property type="entry name" value="Ribosomal_uL6_bac-type"/>
</dbReference>
<sequence length="186" mass="19534">MSRVGSKPIQITPGVNASISGDVISVTGPKGQLSVAIPRVIEIKIDGQNIVLTPINKSKDVSSIHGLTRTLVYNAVYGVSNLWTKGLELVGVGFRAEVRGTDLVLNVGFSHPVVISAPANITFSANEGKINVSGIDRQLVGEMAAIIRRVKPPEPYKGKGIRYQGEKVRKKAGKAAKALGGVAGAK</sequence>
<evidence type="ECO:0000313" key="9">
    <source>
        <dbReference type="Proteomes" id="UP000034539"/>
    </source>
</evidence>
<dbReference type="GO" id="GO:0003735">
    <property type="term" value="F:structural constituent of ribosome"/>
    <property type="evidence" value="ECO:0007669"/>
    <property type="project" value="UniProtKB-UniRule"/>
</dbReference>
<dbReference type="HAMAP" id="MF_01365_B">
    <property type="entry name" value="Ribosomal_uL6_B"/>
    <property type="match status" value="1"/>
</dbReference>
<comment type="caution">
    <text evidence="8">The sequence shown here is derived from an EMBL/GenBank/DDBJ whole genome shotgun (WGS) entry which is preliminary data.</text>
</comment>
<keyword evidence="3 4" id="KW-0687">Ribonucleoprotein</keyword>
<evidence type="ECO:0000259" key="7">
    <source>
        <dbReference type="Pfam" id="PF00347"/>
    </source>
</evidence>
<dbReference type="PRINTS" id="PR00059">
    <property type="entry name" value="RIBOSOMALL6"/>
</dbReference>
<dbReference type="FunFam" id="3.90.930.12:FF:000001">
    <property type="entry name" value="50S ribosomal protein L6"/>
    <property type="match status" value="1"/>
</dbReference>
<dbReference type="NCBIfam" id="TIGR03654">
    <property type="entry name" value="L6_bact"/>
    <property type="match status" value="1"/>
</dbReference>
<evidence type="ECO:0000256" key="3">
    <source>
        <dbReference type="ARBA" id="ARBA00023274"/>
    </source>
</evidence>
<dbReference type="PIRSF" id="PIRSF002162">
    <property type="entry name" value="Ribosomal_L6"/>
    <property type="match status" value="1"/>
</dbReference>
<comment type="similarity">
    <text evidence="1 4 5">Belongs to the universal ribosomal protein uL6 family.</text>
</comment>
<evidence type="ECO:0000256" key="1">
    <source>
        <dbReference type="ARBA" id="ARBA00009356"/>
    </source>
</evidence>
<dbReference type="GO" id="GO:0022625">
    <property type="term" value="C:cytosolic large ribosomal subunit"/>
    <property type="evidence" value="ECO:0007669"/>
    <property type="project" value="UniProtKB-UniRule"/>
</dbReference>
<dbReference type="InterPro" id="IPR036789">
    <property type="entry name" value="Ribosomal_uL6-like_a/b-dom_sf"/>
</dbReference>
<dbReference type="Pfam" id="PF00347">
    <property type="entry name" value="Ribosomal_L6"/>
    <property type="match status" value="2"/>
</dbReference>
<name>A0A0G0T741_9BACT</name>
<dbReference type="PATRIC" id="fig|1618450.3.peg.383"/>
<dbReference type="SUPFAM" id="SSF56053">
    <property type="entry name" value="Ribosomal protein L6"/>
    <property type="match status" value="2"/>
</dbReference>
<comment type="subunit">
    <text evidence="4">Part of the 50S ribosomal subunit.</text>
</comment>
<evidence type="ECO:0000313" key="8">
    <source>
        <dbReference type="EMBL" id="KKR33647.1"/>
    </source>
</evidence>
<dbReference type="Gene3D" id="3.90.930.12">
    <property type="entry name" value="Ribosomal protein L6, alpha-beta domain"/>
    <property type="match status" value="2"/>
</dbReference>
<dbReference type="InterPro" id="IPR002358">
    <property type="entry name" value="Ribosomal_uL6_CS"/>
</dbReference>
<keyword evidence="4 6" id="KW-0694">RNA-binding</keyword>
<dbReference type="InterPro" id="IPR020040">
    <property type="entry name" value="Ribosomal_uL6_a/b-dom"/>
</dbReference>
<feature type="domain" description="Large ribosomal subunit protein uL6 alpha-beta" evidence="7">
    <location>
        <begin position="90"/>
        <end position="163"/>
    </location>
</feature>
<comment type="function">
    <text evidence="4 6">This protein binds to the 23S rRNA, and is important in its secondary structure. It is located near the subunit interface in the base of the L7/L12 stalk, and near the tRNA binding site of the peptidyltransferase center.</text>
</comment>
<evidence type="ECO:0000256" key="4">
    <source>
        <dbReference type="HAMAP-Rule" id="MF_01365"/>
    </source>
</evidence>
<dbReference type="EMBL" id="LBXN01000013">
    <property type="protein sequence ID" value="KKR33647.1"/>
    <property type="molecule type" value="Genomic_DNA"/>
</dbReference>
<feature type="domain" description="Large ribosomal subunit protein uL6 alpha-beta" evidence="7">
    <location>
        <begin position="14"/>
        <end position="80"/>
    </location>
</feature>
<keyword evidence="4 6" id="KW-0699">rRNA-binding</keyword>